<gene>
    <name evidence="1" type="ORF">OWV82_010461</name>
</gene>
<proteinExistence type="predicted"/>
<protein>
    <submittedName>
        <fullName evidence="1">Uncharacterized protein</fullName>
    </submittedName>
</protein>
<evidence type="ECO:0000313" key="2">
    <source>
        <dbReference type="Proteomes" id="UP001164539"/>
    </source>
</evidence>
<keyword evidence="2" id="KW-1185">Reference proteome</keyword>
<dbReference type="Proteomes" id="UP001164539">
    <property type="component" value="Chromosome 5"/>
</dbReference>
<organism evidence="1 2">
    <name type="scientific">Melia azedarach</name>
    <name type="common">Chinaberry tree</name>
    <dbReference type="NCBI Taxonomy" id="155640"/>
    <lineage>
        <taxon>Eukaryota</taxon>
        <taxon>Viridiplantae</taxon>
        <taxon>Streptophyta</taxon>
        <taxon>Embryophyta</taxon>
        <taxon>Tracheophyta</taxon>
        <taxon>Spermatophyta</taxon>
        <taxon>Magnoliopsida</taxon>
        <taxon>eudicotyledons</taxon>
        <taxon>Gunneridae</taxon>
        <taxon>Pentapetalae</taxon>
        <taxon>rosids</taxon>
        <taxon>malvids</taxon>
        <taxon>Sapindales</taxon>
        <taxon>Meliaceae</taxon>
        <taxon>Melia</taxon>
    </lineage>
</organism>
<evidence type="ECO:0000313" key="1">
    <source>
        <dbReference type="EMBL" id="KAJ4718828.1"/>
    </source>
</evidence>
<name>A0ACC1Y5U8_MELAZ</name>
<comment type="caution">
    <text evidence="1">The sequence shown here is derived from an EMBL/GenBank/DDBJ whole genome shotgun (WGS) entry which is preliminary data.</text>
</comment>
<accession>A0ACC1Y5U8</accession>
<sequence>MDNRKELKQAYRPITKTIETVETPDATKPTLTLEKVTLTHISVTGTPNCNFLLQGLYPTAFLLLLWLLVYGYWVLHVQSLTVYYSALPLLMNSGLLLLMQVQLLRHCHCSVLVLGLMNFRLAAANASTATGTCFWINAKTCCWCYFLLG</sequence>
<dbReference type="EMBL" id="CM051398">
    <property type="protein sequence ID" value="KAJ4718828.1"/>
    <property type="molecule type" value="Genomic_DNA"/>
</dbReference>
<reference evidence="1 2" key="1">
    <citation type="journal article" date="2023" name="Science">
        <title>Complex scaffold remodeling in plant triterpene biosynthesis.</title>
        <authorList>
            <person name="De La Pena R."/>
            <person name="Hodgson H."/>
            <person name="Liu J.C."/>
            <person name="Stephenson M.J."/>
            <person name="Martin A.C."/>
            <person name="Owen C."/>
            <person name="Harkess A."/>
            <person name="Leebens-Mack J."/>
            <person name="Jimenez L.E."/>
            <person name="Osbourn A."/>
            <person name="Sattely E.S."/>
        </authorList>
    </citation>
    <scope>NUCLEOTIDE SEQUENCE [LARGE SCALE GENOMIC DNA]</scope>
    <source>
        <strain evidence="2">cv. JPN11</strain>
        <tissue evidence="1">Leaf</tissue>
    </source>
</reference>